<accession>A0AAN5CEX6</accession>
<sequence length="461" mass="54131">KNKKKAKTEADTKEKSEKKTSEKAKDKSSNTNTSNSATASAMSTAPGGVVDGSDKKKSSKRSKKSKRDSKTRSKKSKKEDKFKLEDYETWDNEQFTKKILPNFNSCSVESKAKWLRHHMCRFYAYCNTRKTPESGTFNQFWVLVKKCIDDKCEDAIVWTLLWRSAFTMAFSVIEKTNHSDEFRLLLIKPFENYMAEYLKKCDLYKRKDEPRSETEMRVICIEILLHTRHPDVTEELRKLTYNEKLEVPLRMLTAACFTRERDDHKGSQVQVQYKRVCDTSVLDPHINEEWGTYLQHCLYGLGAFLITEKETYQTFLFDAMYQFPLQKDDKTERRFSPTDWLYAFKGALIHENSAKIALDMFKKMNDGCLLHIEVLLKKNHEDPADLAKTREMYKLDMKEYTAMLSDLLIGEEDYKDFMPHLRFVILFIGEHAKAGEPLDEERIRERAINMGNMCRDRNFFK</sequence>
<feature type="compositionally biased region" description="Basic and acidic residues" evidence="1">
    <location>
        <begin position="7"/>
        <end position="28"/>
    </location>
</feature>
<comment type="caution">
    <text evidence="2">The sequence shown here is derived from an EMBL/GenBank/DDBJ whole genome shotgun (WGS) entry which is preliminary data.</text>
</comment>
<evidence type="ECO:0000313" key="3">
    <source>
        <dbReference type="Proteomes" id="UP001328107"/>
    </source>
</evidence>
<feature type="compositionally biased region" description="Basic residues" evidence="1">
    <location>
        <begin position="57"/>
        <end position="76"/>
    </location>
</feature>
<dbReference type="AlphaFoldDB" id="A0AAN5CEX6"/>
<dbReference type="Proteomes" id="UP001328107">
    <property type="component" value="Unassembled WGS sequence"/>
</dbReference>
<feature type="compositionally biased region" description="Low complexity" evidence="1">
    <location>
        <begin position="29"/>
        <end position="45"/>
    </location>
</feature>
<feature type="region of interest" description="Disordered" evidence="1">
    <location>
        <begin position="1"/>
        <end position="77"/>
    </location>
</feature>
<protein>
    <submittedName>
        <fullName evidence="2">Uncharacterized protein</fullName>
    </submittedName>
</protein>
<proteinExistence type="predicted"/>
<dbReference type="EMBL" id="BTRK01000003">
    <property type="protein sequence ID" value="GMR41207.1"/>
    <property type="molecule type" value="Genomic_DNA"/>
</dbReference>
<keyword evidence="3" id="KW-1185">Reference proteome</keyword>
<reference evidence="3" key="1">
    <citation type="submission" date="2022-10" db="EMBL/GenBank/DDBJ databases">
        <title>Genome assembly of Pristionchus species.</title>
        <authorList>
            <person name="Yoshida K."/>
            <person name="Sommer R.J."/>
        </authorList>
    </citation>
    <scope>NUCLEOTIDE SEQUENCE [LARGE SCALE GENOMIC DNA]</scope>
    <source>
        <strain evidence="3">RS5460</strain>
    </source>
</reference>
<organism evidence="2 3">
    <name type="scientific">Pristionchus mayeri</name>
    <dbReference type="NCBI Taxonomy" id="1317129"/>
    <lineage>
        <taxon>Eukaryota</taxon>
        <taxon>Metazoa</taxon>
        <taxon>Ecdysozoa</taxon>
        <taxon>Nematoda</taxon>
        <taxon>Chromadorea</taxon>
        <taxon>Rhabditida</taxon>
        <taxon>Rhabditina</taxon>
        <taxon>Diplogasteromorpha</taxon>
        <taxon>Diplogasteroidea</taxon>
        <taxon>Neodiplogasteridae</taxon>
        <taxon>Pristionchus</taxon>
    </lineage>
</organism>
<evidence type="ECO:0000256" key="1">
    <source>
        <dbReference type="SAM" id="MobiDB-lite"/>
    </source>
</evidence>
<name>A0AAN5CEX6_9BILA</name>
<feature type="non-terminal residue" evidence="2">
    <location>
        <position position="1"/>
    </location>
</feature>
<feature type="non-terminal residue" evidence="2">
    <location>
        <position position="461"/>
    </location>
</feature>
<evidence type="ECO:0000313" key="2">
    <source>
        <dbReference type="EMBL" id="GMR41207.1"/>
    </source>
</evidence>
<gene>
    <name evidence="2" type="ORF">PMAYCL1PPCAC_11402</name>
</gene>